<gene>
    <name evidence="2" type="ORF">Q2T52_16480</name>
</gene>
<evidence type="ECO:0000256" key="1">
    <source>
        <dbReference type="SAM" id="Phobius"/>
    </source>
</evidence>
<reference evidence="2" key="1">
    <citation type="journal article" date="2015" name="Int. J. Syst. Evol. Microbiol.">
        <title>Rhizobium oryzicola sp. nov., potential plant-growth-promoting endophytic bacteria isolated from rice roots.</title>
        <authorList>
            <person name="Zhang X.X."/>
            <person name="Gao J.S."/>
            <person name="Cao Y.H."/>
            <person name="Sheirdil R.A."/>
            <person name="Wang X.C."/>
            <person name="Zhang L."/>
        </authorList>
    </citation>
    <scope>NUCLEOTIDE SEQUENCE</scope>
    <source>
        <strain evidence="2">05753</strain>
    </source>
</reference>
<keyword evidence="1" id="KW-1133">Transmembrane helix</keyword>
<protein>
    <submittedName>
        <fullName evidence="2">Uncharacterized protein</fullName>
    </submittedName>
</protein>
<dbReference type="EMBL" id="JAUKWQ010000005">
    <property type="protein sequence ID" value="MDO1583684.1"/>
    <property type="molecule type" value="Genomic_DNA"/>
</dbReference>
<dbReference type="Proteomes" id="UP001169006">
    <property type="component" value="Unassembled WGS sequence"/>
</dbReference>
<keyword evidence="1" id="KW-0812">Transmembrane</keyword>
<sequence>MSNVIKFERPKPVKPPRQTPPWLRKAAIVAAIIAAFVLAWFYFTITGNSAGLGQ</sequence>
<dbReference type="RefSeq" id="WP_302077885.1">
    <property type="nucleotide sequence ID" value="NZ_JAUKWQ010000005.1"/>
</dbReference>
<keyword evidence="3" id="KW-1185">Reference proteome</keyword>
<name>A0ABT8SZR0_9HYPH</name>
<evidence type="ECO:0000313" key="3">
    <source>
        <dbReference type="Proteomes" id="UP001169006"/>
    </source>
</evidence>
<keyword evidence="1" id="KW-0472">Membrane</keyword>
<feature type="transmembrane region" description="Helical" evidence="1">
    <location>
        <begin position="21"/>
        <end position="43"/>
    </location>
</feature>
<evidence type="ECO:0000313" key="2">
    <source>
        <dbReference type="EMBL" id="MDO1583684.1"/>
    </source>
</evidence>
<comment type="caution">
    <text evidence="2">The sequence shown here is derived from an EMBL/GenBank/DDBJ whole genome shotgun (WGS) entry which is preliminary data.</text>
</comment>
<accession>A0ABT8SZR0</accession>
<proteinExistence type="predicted"/>
<organism evidence="2 3">
    <name type="scientific">Rhizobium oryzicola</name>
    <dbReference type="NCBI Taxonomy" id="1232668"/>
    <lineage>
        <taxon>Bacteria</taxon>
        <taxon>Pseudomonadati</taxon>
        <taxon>Pseudomonadota</taxon>
        <taxon>Alphaproteobacteria</taxon>
        <taxon>Hyphomicrobiales</taxon>
        <taxon>Rhizobiaceae</taxon>
        <taxon>Rhizobium/Agrobacterium group</taxon>
        <taxon>Rhizobium</taxon>
    </lineage>
</organism>
<reference evidence="2" key="2">
    <citation type="submission" date="2023-07" db="EMBL/GenBank/DDBJ databases">
        <authorList>
            <person name="Sun H."/>
        </authorList>
    </citation>
    <scope>NUCLEOTIDE SEQUENCE</scope>
    <source>
        <strain evidence="2">05753</strain>
    </source>
</reference>